<keyword evidence="1 4" id="KW-0378">Hydrolase</keyword>
<keyword evidence="3 4" id="KW-0443">Lipid metabolism</keyword>
<dbReference type="Gene3D" id="3.40.1090.10">
    <property type="entry name" value="Cytosolic phospholipase A2 catalytic domain"/>
    <property type="match status" value="1"/>
</dbReference>
<keyword evidence="5" id="KW-0472">Membrane</keyword>
<dbReference type="PROSITE" id="PS51635">
    <property type="entry name" value="PNPLA"/>
    <property type="match status" value="1"/>
</dbReference>
<feature type="domain" description="PNPLA" evidence="6">
    <location>
        <begin position="11"/>
        <end position="169"/>
    </location>
</feature>
<comment type="caution">
    <text evidence="7">The sequence shown here is derived from an EMBL/GenBank/DDBJ whole genome shotgun (WGS) entry which is preliminary data.</text>
</comment>
<dbReference type="InterPro" id="IPR050301">
    <property type="entry name" value="NTE"/>
</dbReference>
<dbReference type="GO" id="GO:0016787">
    <property type="term" value="F:hydrolase activity"/>
    <property type="evidence" value="ECO:0007669"/>
    <property type="project" value="UniProtKB-UniRule"/>
</dbReference>
<feature type="non-terminal residue" evidence="7">
    <location>
        <position position="1"/>
    </location>
</feature>
<feature type="active site" description="Proton acceptor" evidence="4">
    <location>
        <position position="156"/>
    </location>
</feature>
<keyword evidence="5" id="KW-1133">Transmembrane helix</keyword>
<protein>
    <submittedName>
        <fullName evidence="7">Patatin</fullName>
    </submittedName>
</protein>
<evidence type="ECO:0000256" key="2">
    <source>
        <dbReference type="ARBA" id="ARBA00022963"/>
    </source>
</evidence>
<feature type="non-terminal residue" evidence="7">
    <location>
        <position position="192"/>
    </location>
</feature>
<feature type="transmembrane region" description="Helical" evidence="5">
    <location>
        <begin position="39"/>
        <end position="58"/>
    </location>
</feature>
<evidence type="ECO:0000313" key="8">
    <source>
        <dbReference type="Proteomes" id="UP000240608"/>
    </source>
</evidence>
<feature type="active site" description="Nucleophile" evidence="4">
    <location>
        <position position="44"/>
    </location>
</feature>
<sequence length="192" mass="20626">SARRSIVKIGITFSGGGARGFAHLGAVQALHEAGIRPSIISGASAGAIVGAFLAAGYLPKRTMEIIADINFLKYFRPIIIGSGFVKLEKISDLLLNYFPENNFESLELPFTISTTNYTQGKVAYFSEGELIRPLLASASIPVIFEPITIGEDLYVDGGVLCNMPAQVIREQADYLFGINCNPIAKHAMARGT</sequence>
<keyword evidence="5" id="KW-0812">Transmembrane</keyword>
<accession>A0A2T4D9K0</accession>
<feature type="short sequence motif" description="DGA/G" evidence="4">
    <location>
        <begin position="156"/>
        <end position="158"/>
    </location>
</feature>
<dbReference type="CDD" id="cd07205">
    <property type="entry name" value="Pat_PNPLA6_PNPLA7_NTE1_like"/>
    <property type="match status" value="1"/>
</dbReference>
<evidence type="ECO:0000256" key="3">
    <source>
        <dbReference type="ARBA" id="ARBA00023098"/>
    </source>
</evidence>
<dbReference type="PANTHER" id="PTHR14226">
    <property type="entry name" value="NEUROPATHY TARGET ESTERASE/SWISS CHEESE D.MELANOGASTER"/>
    <property type="match status" value="1"/>
</dbReference>
<dbReference type="AlphaFoldDB" id="A0A2T4D9K0"/>
<evidence type="ECO:0000259" key="6">
    <source>
        <dbReference type="PROSITE" id="PS51635"/>
    </source>
</evidence>
<proteinExistence type="predicted"/>
<organism evidence="7 8">
    <name type="scientific">Marivirga lumbricoides</name>
    <dbReference type="NCBI Taxonomy" id="1046115"/>
    <lineage>
        <taxon>Bacteria</taxon>
        <taxon>Pseudomonadati</taxon>
        <taxon>Bacteroidota</taxon>
        <taxon>Cytophagia</taxon>
        <taxon>Cytophagales</taxon>
        <taxon>Marivirgaceae</taxon>
        <taxon>Marivirga</taxon>
    </lineage>
</organism>
<keyword evidence="2 4" id="KW-0442">Lipid degradation</keyword>
<evidence type="ECO:0000256" key="4">
    <source>
        <dbReference type="PROSITE-ProRule" id="PRU01161"/>
    </source>
</evidence>
<reference evidence="7 8" key="1">
    <citation type="submission" date="2018-03" db="EMBL/GenBank/DDBJ databases">
        <title>Cross-interface Injection: A General Nanoliter Liquid Handling Method Applied to Single Cells Genome Amplification Automated Nanoliter Liquid Handling Applied to Single Cell Multiple Displacement Amplification.</title>
        <authorList>
            <person name="Yun J."/>
            <person name="Xu P."/>
            <person name="Xu J."/>
            <person name="Dai X."/>
            <person name="Wang Y."/>
            <person name="Zheng X."/>
            <person name="Cao C."/>
            <person name="Yi Q."/>
            <person name="Zhu Y."/>
            <person name="Wang L."/>
            <person name="Dong Z."/>
            <person name="Huang Y."/>
            <person name="Huang L."/>
            <person name="Du W."/>
        </authorList>
    </citation>
    <scope>NUCLEOTIDE SEQUENCE [LARGE SCALE GENOMIC DNA]</scope>
    <source>
        <strain evidence="7 8">Z-D1-2</strain>
    </source>
</reference>
<dbReference type="SUPFAM" id="SSF52151">
    <property type="entry name" value="FabD/lysophospholipase-like"/>
    <property type="match status" value="1"/>
</dbReference>
<dbReference type="EMBL" id="PYVU01000660">
    <property type="protein sequence ID" value="PTB90505.1"/>
    <property type="molecule type" value="Genomic_DNA"/>
</dbReference>
<feature type="short sequence motif" description="GXGXXG" evidence="4">
    <location>
        <begin position="15"/>
        <end position="20"/>
    </location>
</feature>
<gene>
    <name evidence="7" type="ORF">C9994_17320</name>
</gene>
<feature type="short sequence motif" description="GXSXG" evidence="4">
    <location>
        <begin position="42"/>
        <end position="46"/>
    </location>
</feature>
<dbReference type="PANTHER" id="PTHR14226:SF78">
    <property type="entry name" value="SLR0060 PROTEIN"/>
    <property type="match status" value="1"/>
</dbReference>
<dbReference type="Pfam" id="PF01734">
    <property type="entry name" value="Patatin"/>
    <property type="match status" value="1"/>
</dbReference>
<dbReference type="InterPro" id="IPR002641">
    <property type="entry name" value="PNPLA_dom"/>
</dbReference>
<dbReference type="GO" id="GO:0016042">
    <property type="term" value="P:lipid catabolic process"/>
    <property type="evidence" value="ECO:0007669"/>
    <property type="project" value="UniProtKB-UniRule"/>
</dbReference>
<evidence type="ECO:0000256" key="1">
    <source>
        <dbReference type="ARBA" id="ARBA00022801"/>
    </source>
</evidence>
<evidence type="ECO:0000313" key="7">
    <source>
        <dbReference type="EMBL" id="PTB90505.1"/>
    </source>
</evidence>
<dbReference type="InterPro" id="IPR016035">
    <property type="entry name" value="Acyl_Trfase/lysoPLipase"/>
</dbReference>
<name>A0A2T4D9K0_9BACT</name>
<dbReference type="Proteomes" id="UP000240608">
    <property type="component" value="Unassembled WGS sequence"/>
</dbReference>
<evidence type="ECO:0000256" key="5">
    <source>
        <dbReference type="SAM" id="Phobius"/>
    </source>
</evidence>